<dbReference type="Proteomes" id="UP000226079">
    <property type="component" value="Unassembled WGS sequence"/>
</dbReference>
<dbReference type="PANTHER" id="PTHR12992">
    <property type="entry name" value="NUDIX HYDROLASE"/>
    <property type="match status" value="1"/>
</dbReference>
<feature type="domain" description="Nudix hydrolase" evidence="7">
    <location>
        <begin position="42"/>
        <end position="175"/>
    </location>
</feature>
<keyword evidence="6" id="KW-0464">Manganese</keyword>
<keyword evidence="5" id="KW-0460">Magnesium</keyword>
<accession>A0A2A9CTK4</accession>
<dbReference type="EMBL" id="PDJC01000001">
    <property type="protein sequence ID" value="PFG17764.1"/>
    <property type="molecule type" value="Genomic_DNA"/>
</dbReference>
<evidence type="ECO:0000256" key="1">
    <source>
        <dbReference type="ARBA" id="ARBA00001936"/>
    </source>
</evidence>
<gene>
    <name evidence="8" type="ORF">ATK74_2338</name>
</gene>
<dbReference type="InterPro" id="IPR045121">
    <property type="entry name" value="CoAse"/>
</dbReference>
<evidence type="ECO:0000313" key="8">
    <source>
        <dbReference type="EMBL" id="PFG17764.1"/>
    </source>
</evidence>
<dbReference type="Gene3D" id="3.90.79.10">
    <property type="entry name" value="Nucleoside Triphosphate Pyrophosphohydrolase"/>
    <property type="match status" value="1"/>
</dbReference>
<keyword evidence="9" id="KW-1185">Reference proteome</keyword>
<name>A0A2A9CTK4_9ACTN</name>
<evidence type="ECO:0000256" key="3">
    <source>
        <dbReference type="ARBA" id="ARBA00022723"/>
    </source>
</evidence>
<comment type="cofactor">
    <cofactor evidence="1">
        <name>Mn(2+)</name>
        <dbReference type="ChEBI" id="CHEBI:29035"/>
    </cofactor>
</comment>
<organism evidence="8 9">
    <name type="scientific">Propionicimonas paludicola</name>
    <dbReference type="NCBI Taxonomy" id="185243"/>
    <lineage>
        <taxon>Bacteria</taxon>
        <taxon>Bacillati</taxon>
        <taxon>Actinomycetota</taxon>
        <taxon>Actinomycetes</taxon>
        <taxon>Propionibacteriales</taxon>
        <taxon>Nocardioidaceae</taxon>
        <taxon>Propionicimonas</taxon>
    </lineage>
</organism>
<dbReference type="GO" id="GO:0010945">
    <property type="term" value="F:coenzyme A diphosphatase activity"/>
    <property type="evidence" value="ECO:0007669"/>
    <property type="project" value="InterPro"/>
</dbReference>
<dbReference type="PROSITE" id="PS51462">
    <property type="entry name" value="NUDIX"/>
    <property type="match status" value="1"/>
</dbReference>
<comment type="caution">
    <text evidence="8">The sequence shown here is derived from an EMBL/GenBank/DDBJ whole genome shotgun (WGS) entry which is preliminary data.</text>
</comment>
<keyword evidence="4" id="KW-0378">Hydrolase</keyword>
<protein>
    <submittedName>
        <fullName evidence="8">8-oxo-dGTP pyrophosphatase MutT (NUDIX family)</fullName>
    </submittedName>
</protein>
<dbReference type="RefSeq" id="WP_098461165.1">
    <property type="nucleotide sequence ID" value="NZ_PDJC01000001.1"/>
</dbReference>
<evidence type="ECO:0000256" key="2">
    <source>
        <dbReference type="ARBA" id="ARBA00001946"/>
    </source>
</evidence>
<reference evidence="8 9" key="1">
    <citation type="submission" date="2017-10" db="EMBL/GenBank/DDBJ databases">
        <title>Sequencing the genomes of 1000 actinobacteria strains.</title>
        <authorList>
            <person name="Klenk H.-P."/>
        </authorList>
    </citation>
    <scope>NUCLEOTIDE SEQUENCE [LARGE SCALE GENOMIC DNA]</scope>
    <source>
        <strain evidence="8 9">DSM 15597</strain>
    </source>
</reference>
<proteinExistence type="predicted"/>
<evidence type="ECO:0000313" key="9">
    <source>
        <dbReference type="Proteomes" id="UP000226079"/>
    </source>
</evidence>
<dbReference type="CDD" id="cd03426">
    <property type="entry name" value="NUDIX_CoAse_Nudt7"/>
    <property type="match status" value="1"/>
</dbReference>
<dbReference type="PANTHER" id="PTHR12992:SF11">
    <property type="entry name" value="MITOCHONDRIAL COENZYME A DIPHOSPHATASE NUDT8"/>
    <property type="match status" value="1"/>
</dbReference>
<dbReference type="InterPro" id="IPR015797">
    <property type="entry name" value="NUDIX_hydrolase-like_dom_sf"/>
</dbReference>
<dbReference type="Pfam" id="PF00293">
    <property type="entry name" value="NUDIX"/>
    <property type="match status" value="1"/>
</dbReference>
<dbReference type="OrthoDB" id="9802805at2"/>
<dbReference type="GO" id="GO:0046872">
    <property type="term" value="F:metal ion binding"/>
    <property type="evidence" value="ECO:0007669"/>
    <property type="project" value="UniProtKB-KW"/>
</dbReference>
<evidence type="ECO:0000256" key="4">
    <source>
        <dbReference type="ARBA" id="ARBA00022801"/>
    </source>
</evidence>
<evidence type="ECO:0000256" key="6">
    <source>
        <dbReference type="ARBA" id="ARBA00023211"/>
    </source>
</evidence>
<dbReference type="AlphaFoldDB" id="A0A2A9CTK4"/>
<dbReference type="SUPFAM" id="SSF55811">
    <property type="entry name" value="Nudix"/>
    <property type="match status" value="1"/>
</dbReference>
<evidence type="ECO:0000256" key="5">
    <source>
        <dbReference type="ARBA" id="ARBA00022842"/>
    </source>
</evidence>
<keyword evidence="3" id="KW-0479">Metal-binding</keyword>
<dbReference type="InterPro" id="IPR000086">
    <property type="entry name" value="NUDIX_hydrolase_dom"/>
</dbReference>
<sequence>MAERRGATGPGFVPVPDELLAARARLAEPGVLALAAARPPQGKRAAAVLILLSQGEHGYQLVLVEKRAELRNHAGQVAFPGGGIEPDDASPIAAALREAAEEVGVSDDVEVLGVLPAAHIPRSGFDVTSVVAWWTNPQPLAVVDAEELSAVHVIAVDELLDPANRCTWVLPAGFEGPAFMIGELYIWGFTAYLLDELFELLGWTKPWPRDRHTEIPARFLAG</sequence>
<evidence type="ECO:0000259" key="7">
    <source>
        <dbReference type="PROSITE" id="PS51462"/>
    </source>
</evidence>
<comment type="cofactor">
    <cofactor evidence="2">
        <name>Mg(2+)</name>
        <dbReference type="ChEBI" id="CHEBI:18420"/>
    </cofactor>
</comment>